<dbReference type="RefSeq" id="WP_075034989.1">
    <property type="nucleotide sequence ID" value="NZ_FOSB01000001.1"/>
</dbReference>
<protein>
    <submittedName>
        <fullName evidence="1">Uncharacterized protein</fullName>
    </submittedName>
</protein>
<organism evidence="1 2">
    <name type="scientific">Halobacillus dabanensis</name>
    <dbReference type="NCBI Taxonomy" id="240302"/>
    <lineage>
        <taxon>Bacteria</taxon>
        <taxon>Bacillati</taxon>
        <taxon>Bacillota</taxon>
        <taxon>Bacilli</taxon>
        <taxon>Bacillales</taxon>
        <taxon>Bacillaceae</taxon>
        <taxon>Halobacillus</taxon>
    </lineage>
</organism>
<dbReference type="Proteomes" id="UP000183557">
    <property type="component" value="Unassembled WGS sequence"/>
</dbReference>
<dbReference type="OrthoDB" id="2870746at2"/>
<dbReference type="EMBL" id="FOSB01000001">
    <property type="protein sequence ID" value="SFJ29250.1"/>
    <property type="molecule type" value="Genomic_DNA"/>
</dbReference>
<sequence>MGRFILWIVLIGVIFAGGYVVGIITSDDPSLIVTIQAESGKTPPAGTVITDTEDMASMDSLLGILLRKESADKVSVDKENPDASLKVLSQERSIGLADYQVWYTEEGAVLGEQQGNAAGNFRYYSITERDRDYIRSLIGKE</sequence>
<reference evidence="2" key="1">
    <citation type="submission" date="2016-10" db="EMBL/GenBank/DDBJ databases">
        <authorList>
            <person name="Varghese N."/>
            <person name="Submissions S."/>
        </authorList>
    </citation>
    <scope>NUCLEOTIDE SEQUENCE [LARGE SCALE GENOMIC DNA]</scope>
    <source>
        <strain evidence="2">CGMCC 1.3704</strain>
    </source>
</reference>
<accession>A0A1I3Q6E8</accession>
<keyword evidence="2" id="KW-1185">Reference proteome</keyword>
<evidence type="ECO:0000313" key="2">
    <source>
        <dbReference type="Proteomes" id="UP000183557"/>
    </source>
</evidence>
<gene>
    <name evidence="1" type="ORF">SAMN04487936_101556</name>
</gene>
<dbReference type="AlphaFoldDB" id="A0A1I3Q6E8"/>
<proteinExistence type="predicted"/>
<evidence type="ECO:0000313" key="1">
    <source>
        <dbReference type="EMBL" id="SFJ29250.1"/>
    </source>
</evidence>
<name>A0A1I3Q6E8_HALDA</name>